<dbReference type="OrthoDB" id="9774290at2"/>
<keyword evidence="3 4" id="KW-0418">Kinase</keyword>
<dbReference type="PANTHER" id="PTHR21599:SF0">
    <property type="entry name" value="GLYCERATE KINASE"/>
    <property type="match status" value="1"/>
</dbReference>
<sequence length="368" mass="37483">MRVVLAAGQYAEWPGPLAASERLAAGWARHAPDDQVILAPVSDGGSGFVEVLAHALDAQPTPVVVSGPSGQEVPAQFLLHNDTTYVEAGQAAGRHLAPDVLEAVAAPPEGGAAAAVTALSALTSRGVGELINAALDTGASRIVLGCGDLASHDGGVGLLQALGAGEDLADLPAARQRLAGTTLVLAAATELPLTGFHGASAALGTEHGVPPEVTQRLEETLGLLTERVNRILPQRKDLLTGQRIRPERTDGAGVGGGVGYAAILLGAQPVVGARFVIEEIGLADVLPGALVVTGGVAYDWQSVHDGVIAEVARAALEVGAPSIVLAERVEVGRREGMSLGISGAYDPRQGEDLAGLAERVARTWSPRR</sequence>
<evidence type="ECO:0000256" key="3">
    <source>
        <dbReference type="ARBA" id="ARBA00022777"/>
    </source>
</evidence>
<dbReference type="Gene3D" id="3.90.1510.10">
    <property type="entry name" value="Glycerate kinase, domain 2"/>
    <property type="match status" value="1"/>
</dbReference>
<dbReference type="InterPro" id="IPR004381">
    <property type="entry name" value="Glycerate_kinase"/>
</dbReference>
<keyword evidence="2" id="KW-0808">Transferase</keyword>
<reference evidence="4 5" key="1">
    <citation type="submission" date="2019-07" db="EMBL/GenBank/DDBJ databases">
        <title>complete genome sequencing of Ornithinimicrobium sp. H23M54.</title>
        <authorList>
            <person name="Bae J.-W."/>
            <person name="Lee S.-Y."/>
        </authorList>
    </citation>
    <scope>NUCLEOTIDE SEQUENCE [LARGE SCALE GENOMIC DNA]</scope>
    <source>
        <strain evidence="4 5">H23M54</strain>
    </source>
</reference>
<dbReference type="GO" id="GO:0031388">
    <property type="term" value="P:organic acid phosphorylation"/>
    <property type="evidence" value="ECO:0007669"/>
    <property type="project" value="InterPro"/>
</dbReference>
<dbReference type="InterPro" id="IPR018193">
    <property type="entry name" value="Glyc_kinase_flavodox-like_fold"/>
</dbReference>
<gene>
    <name evidence="4" type="ORF">FNH13_08555</name>
</gene>
<dbReference type="RefSeq" id="WP_143783064.1">
    <property type="nucleotide sequence ID" value="NZ_CP041616.1"/>
</dbReference>
<organism evidence="4 5">
    <name type="scientific">Ornithinimicrobium ciconiae</name>
    <dbReference type="NCBI Taxonomy" id="2594265"/>
    <lineage>
        <taxon>Bacteria</taxon>
        <taxon>Bacillati</taxon>
        <taxon>Actinomycetota</taxon>
        <taxon>Actinomycetes</taxon>
        <taxon>Micrococcales</taxon>
        <taxon>Ornithinimicrobiaceae</taxon>
        <taxon>Ornithinimicrobium</taxon>
    </lineage>
</organism>
<dbReference type="Pfam" id="PF02595">
    <property type="entry name" value="Gly_kinase"/>
    <property type="match status" value="1"/>
</dbReference>
<evidence type="ECO:0000256" key="2">
    <source>
        <dbReference type="ARBA" id="ARBA00022679"/>
    </source>
</evidence>
<comment type="similarity">
    <text evidence="1">Belongs to the glycerate kinase type-1 family.</text>
</comment>
<dbReference type="AlphaFoldDB" id="A0A516GA44"/>
<dbReference type="GO" id="GO:0008887">
    <property type="term" value="F:glycerate kinase activity"/>
    <property type="evidence" value="ECO:0007669"/>
    <property type="project" value="InterPro"/>
</dbReference>
<dbReference type="KEGG" id="orz:FNH13_08555"/>
<dbReference type="Proteomes" id="UP000315395">
    <property type="component" value="Chromosome"/>
</dbReference>
<proteinExistence type="inferred from homology"/>
<keyword evidence="5" id="KW-1185">Reference proteome</keyword>
<dbReference type="EMBL" id="CP041616">
    <property type="protein sequence ID" value="QDO88386.1"/>
    <property type="molecule type" value="Genomic_DNA"/>
</dbReference>
<accession>A0A516GA44</accession>
<protein>
    <submittedName>
        <fullName evidence="4">Glycerate kinase</fullName>
    </submittedName>
</protein>
<dbReference type="PANTHER" id="PTHR21599">
    <property type="entry name" value="GLYCERATE KINASE"/>
    <property type="match status" value="1"/>
</dbReference>
<dbReference type="InterPro" id="IPR036129">
    <property type="entry name" value="Glycerate_kinase_sf"/>
</dbReference>
<evidence type="ECO:0000313" key="5">
    <source>
        <dbReference type="Proteomes" id="UP000315395"/>
    </source>
</evidence>
<evidence type="ECO:0000313" key="4">
    <source>
        <dbReference type="EMBL" id="QDO88386.1"/>
    </source>
</evidence>
<dbReference type="Gene3D" id="3.40.50.10350">
    <property type="entry name" value="Glycerate kinase, domain 1"/>
    <property type="match status" value="1"/>
</dbReference>
<dbReference type="SUPFAM" id="SSF110738">
    <property type="entry name" value="Glycerate kinase I"/>
    <property type="match status" value="1"/>
</dbReference>
<name>A0A516GA44_9MICO</name>
<evidence type="ECO:0000256" key="1">
    <source>
        <dbReference type="ARBA" id="ARBA00006284"/>
    </source>
</evidence>
<dbReference type="InterPro" id="IPR018197">
    <property type="entry name" value="Glycerate_kinase_RE-like"/>
</dbReference>